<dbReference type="SUPFAM" id="SSF140860">
    <property type="entry name" value="Pseudo ankyrin repeat-like"/>
    <property type="match status" value="1"/>
</dbReference>
<dbReference type="InterPro" id="IPR036770">
    <property type="entry name" value="Ankyrin_rpt-contain_sf"/>
</dbReference>
<dbReference type="Proteomes" id="UP001212152">
    <property type="component" value="Unassembled WGS sequence"/>
</dbReference>
<accession>A0AAD5XRE1</accession>
<evidence type="ECO:0000313" key="1">
    <source>
        <dbReference type="EMBL" id="KAJ3176485.1"/>
    </source>
</evidence>
<dbReference type="Gene3D" id="1.25.40.20">
    <property type="entry name" value="Ankyrin repeat-containing domain"/>
    <property type="match status" value="1"/>
</dbReference>
<keyword evidence="2" id="KW-1185">Reference proteome</keyword>
<dbReference type="AlphaFoldDB" id="A0AAD5XRE1"/>
<dbReference type="EMBL" id="JADGJQ010000040">
    <property type="protein sequence ID" value="KAJ3176485.1"/>
    <property type="molecule type" value="Genomic_DNA"/>
</dbReference>
<comment type="caution">
    <text evidence="1">The sequence shown here is derived from an EMBL/GenBank/DDBJ whole genome shotgun (WGS) entry which is preliminary data.</text>
</comment>
<sequence>MLGGIEIVELLLADPRVDPAAEDSRALLVASEEETRRPLGQREWLLAIVRLLLADPRVDPATDEKNALSCACQNDHFEVVELLLADPRVESASRYGDSKVVKLPSLKL</sequence>
<evidence type="ECO:0008006" key="3">
    <source>
        <dbReference type="Google" id="ProtNLM"/>
    </source>
</evidence>
<name>A0AAD5XRE1_9FUNG</name>
<organism evidence="1 2">
    <name type="scientific">Geranomyces variabilis</name>
    <dbReference type="NCBI Taxonomy" id="109894"/>
    <lineage>
        <taxon>Eukaryota</taxon>
        <taxon>Fungi</taxon>
        <taxon>Fungi incertae sedis</taxon>
        <taxon>Chytridiomycota</taxon>
        <taxon>Chytridiomycota incertae sedis</taxon>
        <taxon>Chytridiomycetes</taxon>
        <taxon>Spizellomycetales</taxon>
        <taxon>Powellomycetaceae</taxon>
        <taxon>Geranomyces</taxon>
    </lineage>
</organism>
<reference evidence="1" key="1">
    <citation type="submission" date="2020-05" db="EMBL/GenBank/DDBJ databases">
        <title>Phylogenomic resolution of chytrid fungi.</title>
        <authorList>
            <person name="Stajich J.E."/>
            <person name="Amses K."/>
            <person name="Simmons R."/>
            <person name="Seto K."/>
            <person name="Myers J."/>
            <person name="Bonds A."/>
            <person name="Quandt C.A."/>
            <person name="Barry K."/>
            <person name="Liu P."/>
            <person name="Grigoriev I."/>
            <person name="Longcore J.E."/>
            <person name="James T.Y."/>
        </authorList>
    </citation>
    <scope>NUCLEOTIDE SEQUENCE</scope>
    <source>
        <strain evidence="1">JEL0379</strain>
    </source>
</reference>
<gene>
    <name evidence="1" type="ORF">HDU87_005179</name>
</gene>
<protein>
    <recommendedName>
        <fullName evidence="3">Ankyrin repeat protein</fullName>
    </recommendedName>
</protein>
<evidence type="ECO:0000313" key="2">
    <source>
        <dbReference type="Proteomes" id="UP001212152"/>
    </source>
</evidence>
<proteinExistence type="predicted"/>
<dbReference type="Pfam" id="PF12796">
    <property type="entry name" value="Ank_2"/>
    <property type="match status" value="1"/>
</dbReference>
<dbReference type="InterPro" id="IPR002110">
    <property type="entry name" value="Ankyrin_rpt"/>
</dbReference>